<name>A0A1Y5S4P0_9PROT</name>
<reference evidence="3 4" key="1">
    <citation type="submission" date="2017-03" db="EMBL/GenBank/DDBJ databases">
        <authorList>
            <person name="Afonso C.L."/>
            <person name="Miller P.J."/>
            <person name="Scott M.A."/>
            <person name="Spackman E."/>
            <person name="Goraichik I."/>
            <person name="Dimitrov K.M."/>
            <person name="Suarez D.L."/>
            <person name="Swayne D.E."/>
        </authorList>
    </citation>
    <scope>NUCLEOTIDE SEQUENCE [LARGE SCALE GENOMIC DNA]</scope>
    <source>
        <strain evidence="3 4">CECT 7691</strain>
    </source>
</reference>
<evidence type="ECO:0000259" key="2">
    <source>
        <dbReference type="Pfam" id="PF01738"/>
    </source>
</evidence>
<gene>
    <name evidence="3" type="primary">clcD_2</name>
    <name evidence="3" type="ORF">OCH7691_01211</name>
</gene>
<keyword evidence="3" id="KW-0378">Hydrolase</keyword>
<dbReference type="RefSeq" id="WP_217807824.1">
    <property type="nucleotide sequence ID" value="NZ_FWFR01000001.1"/>
</dbReference>
<protein>
    <submittedName>
        <fullName evidence="3">Carboxymethylenebutenolidase</fullName>
        <ecNumber evidence="3">3.1.1.45</ecNumber>
    </submittedName>
</protein>
<sequence>MFERRSLLKGAAGLSLAAILADPLLARAAAGALDDVSLTLPDGRTVTGALALPETTPASAVMLVHEWWGLNDQIKSVAADLAREGYVALAIDLYGGQVATTPDAAKTYMTGVKPDEATATVAGWLRWLKAHEKAGGKVATVGWCFGGGWALNAALAEPVDATVVYYGNVAKSAEALAPLQGPVLGHFATRDGWINKEMVDGFESAMTKAGKSFETHWYEADHAFANPSGGRYDQADAELSWKRTLDFYRSHL</sequence>
<feature type="signal peptide" evidence="1">
    <location>
        <begin position="1"/>
        <end position="28"/>
    </location>
</feature>
<dbReference type="PROSITE" id="PS51318">
    <property type="entry name" value="TAT"/>
    <property type="match status" value="1"/>
</dbReference>
<dbReference type="InterPro" id="IPR006311">
    <property type="entry name" value="TAT_signal"/>
</dbReference>
<accession>A0A1Y5S4P0</accession>
<dbReference type="Proteomes" id="UP000193200">
    <property type="component" value="Unassembled WGS sequence"/>
</dbReference>
<dbReference type="InParanoid" id="A0A1Y5S4P0"/>
<dbReference type="Gene3D" id="3.40.50.1820">
    <property type="entry name" value="alpha/beta hydrolase"/>
    <property type="match status" value="1"/>
</dbReference>
<keyword evidence="4" id="KW-1185">Reference proteome</keyword>
<proteinExistence type="predicted"/>
<dbReference type="InterPro" id="IPR051049">
    <property type="entry name" value="Dienelactone_hydrolase-like"/>
</dbReference>
<dbReference type="PANTHER" id="PTHR46623:SF6">
    <property type="entry name" value="ALPHA_BETA-HYDROLASES SUPERFAMILY PROTEIN"/>
    <property type="match status" value="1"/>
</dbReference>
<organism evidence="3 4">
    <name type="scientific">Oceanibacterium hippocampi</name>
    <dbReference type="NCBI Taxonomy" id="745714"/>
    <lineage>
        <taxon>Bacteria</taxon>
        <taxon>Pseudomonadati</taxon>
        <taxon>Pseudomonadota</taxon>
        <taxon>Alphaproteobacteria</taxon>
        <taxon>Sneathiellales</taxon>
        <taxon>Sneathiellaceae</taxon>
        <taxon>Oceanibacterium</taxon>
    </lineage>
</organism>
<dbReference type="GO" id="GO:0008806">
    <property type="term" value="F:carboxymethylenebutenolidase activity"/>
    <property type="evidence" value="ECO:0007669"/>
    <property type="project" value="UniProtKB-EC"/>
</dbReference>
<evidence type="ECO:0000313" key="4">
    <source>
        <dbReference type="Proteomes" id="UP000193200"/>
    </source>
</evidence>
<dbReference type="EMBL" id="FWFR01000001">
    <property type="protein sequence ID" value="SLN32520.1"/>
    <property type="molecule type" value="Genomic_DNA"/>
</dbReference>
<feature type="chain" id="PRO_5011011153" evidence="1">
    <location>
        <begin position="29"/>
        <end position="252"/>
    </location>
</feature>
<dbReference type="SUPFAM" id="SSF53474">
    <property type="entry name" value="alpha/beta-Hydrolases"/>
    <property type="match status" value="1"/>
</dbReference>
<keyword evidence="1" id="KW-0732">Signal</keyword>
<dbReference type="Pfam" id="PF01738">
    <property type="entry name" value="DLH"/>
    <property type="match status" value="1"/>
</dbReference>
<evidence type="ECO:0000313" key="3">
    <source>
        <dbReference type="EMBL" id="SLN32520.1"/>
    </source>
</evidence>
<dbReference type="InterPro" id="IPR002925">
    <property type="entry name" value="Dienelactn_hydro"/>
</dbReference>
<dbReference type="AlphaFoldDB" id="A0A1Y5S4P0"/>
<feature type="domain" description="Dienelactone hydrolase" evidence="2">
    <location>
        <begin position="48"/>
        <end position="251"/>
    </location>
</feature>
<dbReference type="PANTHER" id="PTHR46623">
    <property type="entry name" value="CARBOXYMETHYLENEBUTENOLIDASE-RELATED"/>
    <property type="match status" value="1"/>
</dbReference>
<dbReference type="InterPro" id="IPR029058">
    <property type="entry name" value="AB_hydrolase_fold"/>
</dbReference>
<dbReference type="EC" id="3.1.1.45" evidence="3"/>
<evidence type="ECO:0000256" key="1">
    <source>
        <dbReference type="SAM" id="SignalP"/>
    </source>
</evidence>